<accession>A0A8D3X5A9</accession>
<protein>
    <submittedName>
        <fullName evidence="1">Uncharacterized protein</fullName>
    </submittedName>
</protein>
<evidence type="ECO:0000313" key="1">
    <source>
        <dbReference type="EMBL" id="AEN92150.1"/>
    </source>
</evidence>
<organism evidence="1 2">
    <name type="scientific">Priestia megaterium (strain WSH-002)</name>
    <name type="common">Bacillus megaterium</name>
    <dbReference type="NCBI Taxonomy" id="1006007"/>
    <lineage>
        <taxon>Bacteria</taxon>
        <taxon>Bacillati</taxon>
        <taxon>Bacillota</taxon>
        <taxon>Bacilli</taxon>
        <taxon>Bacillales</taxon>
        <taxon>Bacillaceae</taxon>
        <taxon>Priestia</taxon>
    </lineage>
</organism>
<evidence type="ECO:0000313" key="2">
    <source>
        <dbReference type="Proteomes" id="UP000001283"/>
    </source>
</evidence>
<geneLocation type="plasmid" evidence="1 2">
    <name>WSH-002_p3</name>
</geneLocation>
<reference evidence="1 2" key="1">
    <citation type="journal article" date="2011" name="J. Bacteriol.">
        <title>Complete genome sequence of the industrial strain Bacillus megaterium WSH-002.</title>
        <authorList>
            <person name="Liu L."/>
            <person name="Li Y."/>
            <person name="Zhang J."/>
            <person name="Zou W."/>
            <person name="Zhou Z."/>
            <person name="Liu J."/>
            <person name="Li X."/>
            <person name="Wang L."/>
            <person name="Chen J."/>
        </authorList>
    </citation>
    <scope>NUCLEOTIDE SEQUENCE [LARGE SCALE GENOMIC DNA]</scope>
    <source>
        <strain evidence="2">WSH-002</strain>
        <plasmid evidence="1">WSH-002_p3</plasmid>
    </source>
</reference>
<dbReference type="KEGG" id="bmh:BMWSH_p306"/>
<proteinExistence type="predicted"/>
<gene>
    <name evidence="1" type="ORF">BMWSH_p306</name>
</gene>
<dbReference type="AlphaFoldDB" id="A0A8D3X5A9"/>
<sequence>MSVIYNFNEWKVSGEKATPISPKGYKLLRIKTGFKIGTILYHYYVKGLSISQIKKTVARNLSLTNIRGVIKGFGKQASRESMEAYKVFMEMLKDEPETLDVIFGIK</sequence>
<dbReference type="Proteomes" id="UP000001283">
    <property type="component" value="Plasmid WSH-002_p3"/>
</dbReference>
<name>A0A8D3X5A9_PRIMW</name>
<dbReference type="RefSeq" id="WP_014462161.1">
    <property type="nucleotide sequence ID" value="NC_017141.1"/>
</dbReference>
<dbReference type="EMBL" id="CP003020">
    <property type="protein sequence ID" value="AEN92150.1"/>
    <property type="molecule type" value="Genomic_DNA"/>
</dbReference>
<keyword evidence="1" id="KW-0614">Plasmid</keyword>